<dbReference type="EMBL" id="VSSQ01097377">
    <property type="protein sequence ID" value="MPN40764.1"/>
    <property type="molecule type" value="Genomic_DNA"/>
</dbReference>
<gene>
    <name evidence="1" type="ORF">SDC9_188303</name>
</gene>
<organism evidence="1">
    <name type="scientific">bioreactor metagenome</name>
    <dbReference type="NCBI Taxonomy" id="1076179"/>
    <lineage>
        <taxon>unclassified sequences</taxon>
        <taxon>metagenomes</taxon>
        <taxon>ecological metagenomes</taxon>
    </lineage>
</organism>
<dbReference type="AlphaFoldDB" id="A0A645HX40"/>
<protein>
    <submittedName>
        <fullName evidence="1">Uncharacterized protein</fullName>
    </submittedName>
</protein>
<reference evidence="1" key="1">
    <citation type="submission" date="2019-08" db="EMBL/GenBank/DDBJ databases">
        <authorList>
            <person name="Kucharzyk K."/>
            <person name="Murdoch R.W."/>
            <person name="Higgins S."/>
            <person name="Loffler F."/>
        </authorList>
    </citation>
    <scope>NUCLEOTIDE SEQUENCE</scope>
</reference>
<name>A0A645HX40_9ZZZZ</name>
<evidence type="ECO:0000313" key="1">
    <source>
        <dbReference type="EMBL" id="MPN40764.1"/>
    </source>
</evidence>
<accession>A0A645HX40</accession>
<comment type="caution">
    <text evidence="1">The sequence shown here is derived from an EMBL/GenBank/DDBJ whole genome shotgun (WGS) entry which is preliminary data.</text>
</comment>
<proteinExistence type="predicted"/>
<sequence length="78" mass="9124">MEYPRYFHPNRVCQNGLIYWRGLRIYIGYLLAGEWIGLEELGDGRWDAYFGVIRIGGFNERDTTGTKDDYLTLNVSPM</sequence>